<dbReference type="PANTHER" id="PTHR22722">
    <property type="entry name" value="LOW-DENSITY LIPOPROTEIN RECEPTOR-RELATED PROTEIN 2-RELATED"/>
    <property type="match status" value="1"/>
</dbReference>
<dbReference type="SUPFAM" id="SSF50494">
    <property type="entry name" value="Trypsin-like serine proteases"/>
    <property type="match status" value="1"/>
</dbReference>
<feature type="region of interest" description="Disordered" evidence="11">
    <location>
        <begin position="1663"/>
        <end position="1710"/>
    </location>
</feature>
<feature type="compositionally biased region" description="Polar residues" evidence="11">
    <location>
        <begin position="531"/>
        <end position="541"/>
    </location>
</feature>
<feature type="region of interest" description="Disordered" evidence="11">
    <location>
        <begin position="1541"/>
        <end position="1623"/>
    </location>
</feature>
<name>A0AAJ7WIM7_9ACAR</name>
<feature type="compositionally biased region" description="Low complexity" evidence="11">
    <location>
        <begin position="787"/>
        <end position="801"/>
    </location>
</feature>
<feature type="compositionally biased region" description="Low complexity" evidence="11">
    <location>
        <begin position="626"/>
        <end position="691"/>
    </location>
</feature>
<dbReference type="Pfam" id="PF01390">
    <property type="entry name" value="SEA"/>
    <property type="match status" value="1"/>
</dbReference>
<feature type="compositionally biased region" description="Low complexity" evidence="11">
    <location>
        <begin position="542"/>
        <end position="585"/>
    </location>
</feature>
<feature type="compositionally biased region" description="Low complexity" evidence="11">
    <location>
        <begin position="452"/>
        <end position="485"/>
    </location>
</feature>
<evidence type="ECO:0000256" key="9">
    <source>
        <dbReference type="ARBA" id="ARBA00023180"/>
    </source>
</evidence>
<dbReference type="CDD" id="cd00112">
    <property type="entry name" value="LDLa"/>
    <property type="match status" value="5"/>
</dbReference>
<feature type="transmembrane region" description="Helical" evidence="12">
    <location>
        <begin position="120"/>
        <end position="140"/>
    </location>
</feature>
<evidence type="ECO:0000256" key="4">
    <source>
        <dbReference type="ARBA" id="ARBA00022968"/>
    </source>
</evidence>
<evidence type="ECO:0000256" key="5">
    <source>
        <dbReference type="ARBA" id="ARBA00022989"/>
    </source>
</evidence>
<feature type="compositionally biased region" description="Low complexity" evidence="11">
    <location>
        <begin position="1542"/>
        <end position="1561"/>
    </location>
</feature>
<dbReference type="PRINTS" id="PR00261">
    <property type="entry name" value="LDLRECEPTOR"/>
</dbReference>
<accession>A0AAJ7WIM7</accession>
<evidence type="ECO:0000256" key="1">
    <source>
        <dbReference type="ARBA" id="ARBA00004606"/>
    </source>
</evidence>
<dbReference type="InterPro" id="IPR000082">
    <property type="entry name" value="SEA_dom"/>
</dbReference>
<dbReference type="SMART" id="SM00192">
    <property type="entry name" value="LDLa"/>
    <property type="match status" value="5"/>
</dbReference>
<feature type="disulfide bond" evidence="10">
    <location>
        <begin position="994"/>
        <end position="1009"/>
    </location>
</feature>
<feature type="compositionally biased region" description="Polar residues" evidence="11">
    <location>
        <begin position="692"/>
        <end position="708"/>
    </location>
</feature>
<dbReference type="SMART" id="SM00020">
    <property type="entry name" value="Tryp_SPc"/>
    <property type="match status" value="1"/>
</dbReference>
<dbReference type="InterPro" id="IPR036772">
    <property type="entry name" value="SRCR-like_dom_sf"/>
</dbReference>
<dbReference type="InterPro" id="IPR002172">
    <property type="entry name" value="LDrepeatLR_classA_rpt"/>
</dbReference>
<keyword evidence="9" id="KW-0325">Glycoprotein</keyword>
<comment type="subcellular location">
    <subcellularLocation>
        <location evidence="1">Membrane</location>
        <topology evidence="1">Single-pass type II membrane protein</topology>
    </subcellularLocation>
</comment>
<keyword evidence="2 12" id="KW-0812">Transmembrane</keyword>
<keyword evidence="3" id="KW-0677">Repeat</keyword>
<dbReference type="GeneID" id="108864284"/>
<keyword evidence="8" id="KW-0675">Receptor</keyword>
<dbReference type="Gene3D" id="2.40.10.10">
    <property type="entry name" value="Trypsin-like serine proteases"/>
    <property type="match status" value="1"/>
</dbReference>
<evidence type="ECO:0000313" key="14">
    <source>
        <dbReference type="Proteomes" id="UP000694867"/>
    </source>
</evidence>
<feature type="compositionally biased region" description="Basic and acidic residues" evidence="11">
    <location>
        <begin position="806"/>
        <end position="821"/>
    </location>
</feature>
<proteinExistence type="predicted"/>
<dbReference type="GO" id="GO:0043235">
    <property type="term" value="C:receptor complex"/>
    <property type="evidence" value="ECO:0007669"/>
    <property type="project" value="TreeGrafter"/>
</dbReference>
<feature type="compositionally biased region" description="Basic and acidic residues" evidence="11">
    <location>
        <begin position="734"/>
        <end position="743"/>
    </location>
</feature>
<evidence type="ECO:0000256" key="10">
    <source>
        <dbReference type="PROSITE-ProRule" id="PRU00124"/>
    </source>
</evidence>
<feature type="compositionally biased region" description="Polar residues" evidence="11">
    <location>
        <begin position="879"/>
        <end position="905"/>
    </location>
</feature>
<dbReference type="InterPro" id="IPR043504">
    <property type="entry name" value="Peptidase_S1_PA_chymotrypsin"/>
</dbReference>
<dbReference type="InterPro" id="IPR009003">
    <property type="entry name" value="Peptidase_S1_PA"/>
</dbReference>
<feature type="compositionally biased region" description="Polar residues" evidence="11">
    <location>
        <begin position="1698"/>
        <end position="1710"/>
    </location>
</feature>
<feature type="compositionally biased region" description="Polar residues" evidence="11">
    <location>
        <begin position="1585"/>
        <end position="1612"/>
    </location>
</feature>
<gene>
    <name evidence="15" type="primary">LOC108864284</name>
</gene>
<dbReference type="InterPro" id="IPR023415">
    <property type="entry name" value="LDLR_class-A_CS"/>
</dbReference>
<sequence>MTSKSSAKANLLGSGGIYLASGETNGDLTNGHVNHAFCEIPLDSGNGTLKKSESQNEKICMLEIPSSNGSAPEKDRSSPSIVPENTHRKFFWGEKLYLNKSETDLRTHSKMTRRCQRGTMLGALALLVALALAIGIFATVGSRSSSPTTVKVGSFRDAEAMPINHNSLDTATEDPDDGAPLTTTDMPDAVLVSLTLPDEQFTVALQNDTSPQFAALNKTLIEALSSALVGLENTLVRARIVSFESGSIKAKIVFEFDEGQSDLAERVNQLVQEYLRTNRNQVGEMAAMFDASQTQDMLNKCRSSDPCAPPAECLWDYLVDEPNCVCPVNYVRAVYDSRSCVELPSDKAAEFFEESGDISSESSPGGARESEPKAEPTPEPSAEPTAEPAAEPSPEPSAEPAAEPSAEPPAEPTPEPSAEPPSEPSAEPTPESSAEPSAEPEPEPSAEPAPEPSAEATPEPTAESSPELSAESTPEPSAESTPEPSAESEPEPSAESEPEPSAESEPEPSDEPTPEPSAEPPVELSAEAEQKPSTEASSEQGTEPTSGPSAESSPEASSESTSAPSSEELILNPSTAPAAKPSPKSLQENAGNSTLEPAPEPSAEPTLDPSAEPASSAEPAPEPEPSAESSPEPSAEATPEPEPSSESTPEPEPSAESTPEPSAESTPEPSAESTPEPAPAAESTPEQSAESNSGSTAEPTSAPSSQVAPGSESHERTDTESSESELPGLTTPSSEERPDRPESNSDSQETDSGSEVITSRSPSREPTTATESPEGSVSTSTPRGDFESGASTTSEETSTAAPSDNRNPKSLKEGSLWEKSAESTVKSLEATSPTSAATSSGETPSSERADVSAFSTESAAVEASTSAPNRMAKIVEPGTVNNDAQSGSSTESNKSVENATGNAKDSSAAPLVTMDLKSSTENITATPLEENLPSAEKLVENTSAVSEAAQRKGLALDEEVATLSLNETTTVPSNPCKENEFQCDSRCVDSSLRCDGFSDCIDQTDEANCTEISCGRNFLCANTTTCIPQEARCDGVKDCPDADDEDECLGSLDKCEEGLILCPDKSYCLKPSQVCDGVFNCRDRLDESKCQERNDCENVQKNFFCPTEDLCIDGSLRCDGLKDCQDGSDEKNCTCLPEQFQCDNAFCVSKPNARCDGILDCKDGSDEVDCLRTDDKMTVQVFDPIQNQFTLLCGDELNTSDVDSICREMGFEKADSYELVKLQLNGSQYATWESTKAGSLFSAGIRGNATQCSNTAIRVKCQELTCTHSDQIDFLRRRRDAEGDTEESPWSYLVLVQGPEKTDACHGQVLTPRHVVTSAQCLKNLKFKTADELSILTTLSDPSRKTVFKARNVHFHPHFSQFRSKILADYDLAVVRSESPLTVENKKIRPVCVYDDPLANGITCFVGSYGDGVPRSHNYTTVVSKMPLIINDSAQCNQEFIYDKKVSQQMICASADVNSAANRQPCDTDLGAPLMCLSGRAQWKLAGLLSYQRFCGRFFKQPTTFSSIHSMLPWINKVTGRSSYNVSAAELNYSLVIETQNSTETPASTTPSELTTLTSTEDPLENSTAIPAQDMAENGREDPSAQMTTLPSITETSSPANESDASNLTTSTPAPPQLYAAQTQPPVIQVIQDGDSERRVALSRFSTESAQGVYPPLVVKPSTEASPAVTSVPKPAEDAGTSESPSNSTTSSLPMTPATVTTISPATAEMVSTTEATPILSTEMSAQTTSAPQDQITTAAAAGLLSSLPGVSTTETERESTVDSLDPTGSTSTPMMAVGSSTPASE</sequence>
<feature type="disulfide bond" evidence="10">
    <location>
        <begin position="1075"/>
        <end position="1090"/>
    </location>
</feature>
<dbReference type="KEGG" id="goe:108864284"/>
<feature type="compositionally biased region" description="Polar residues" evidence="11">
    <location>
        <begin position="744"/>
        <end position="782"/>
    </location>
</feature>
<dbReference type="RefSeq" id="XP_028967353.1">
    <property type="nucleotide sequence ID" value="XM_029111520.1"/>
</dbReference>
<feature type="region of interest" description="Disordered" evidence="11">
    <location>
        <begin position="1747"/>
        <end position="1786"/>
    </location>
</feature>
<dbReference type="GO" id="GO:0004252">
    <property type="term" value="F:serine-type endopeptidase activity"/>
    <property type="evidence" value="ECO:0007669"/>
    <property type="project" value="InterPro"/>
</dbReference>
<keyword evidence="5 12" id="KW-1133">Transmembrane helix</keyword>
<dbReference type="Pfam" id="PF00057">
    <property type="entry name" value="Ldl_recept_a"/>
    <property type="match status" value="4"/>
</dbReference>
<dbReference type="SUPFAM" id="SSF57424">
    <property type="entry name" value="LDL receptor-like module"/>
    <property type="match status" value="5"/>
</dbReference>
<feature type="compositionally biased region" description="Polar residues" evidence="11">
    <location>
        <begin position="1767"/>
        <end position="1786"/>
    </location>
</feature>
<feature type="compositionally biased region" description="Low complexity" evidence="11">
    <location>
        <begin position="424"/>
        <end position="437"/>
    </location>
</feature>
<dbReference type="InterPro" id="IPR051221">
    <property type="entry name" value="LDLR-related"/>
</dbReference>
<evidence type="ECO:0000256" key="11">
    <source>
        <dbReference type="SAM" id="MobiDB-lite"/>
    </source>
</evidence>
<keyword evidence="7 10" id="KW-1015">Disulfide bond</keyword>
<dbReference type="Gene3D" id="4.10.400.10">
    <property type="entry name" value="Low-density Lipoprotein Receptor"/>
    <property type="match status" value="5"/>
</dbReference>
<feature type="compositionally biased region" description="Low complexity" evidence="11">
    <location>
        <begin position="609"/>
        <end position="619"/>
    </location>
</feature>
<evidence type="ECO:0000256" key="6">
    <source>
        <dbReference type="ARBA" id="ARBA00023136"/>
    </source>
</evidence>
<feature type="disulfide bond" evidence="10">
    <location>
        <begin position="1118"/>
        <end position="1133"/>
    </location>
</feature>
<feature type="compositionally biased region" description="Low complexity" evidence="11">
    <location>
        <begin position="851"/>
        <end position="867"/>
    </location>
</feature>
<feature type="compositionally biased region" description="Acidic residues" evidence="11">
    <location>
        <begin position="486"/>
        <end position="513"/>
    </location>
</feature>
<dbReference type="Pfam" id="PF00089">
    <property type="entry name" value="Trypsin"/>
    <property type="match status" value="1"/>
</dbReference>
<dbReference type="Gene3D" id="3.10.250.10">
    <property type="entry name" value="SRCR-like domain"/>
    <property type="match status" value="1"/>
</dbReference>
<evidence type="ECO:0000256" key="3">
    <source>
        <dbReference type="ARBA" id="ARBA00022737"/>
    </source>
</evidence>
<evidence type="ECO:0000256" key="7">
    <source>
        <dbReference type="ARBA" id="ARBA00023157"/>
    </source>
</evidence>
<dbReference type="Proteomes" id="UP000694867">
    <property type="component" value="Unplaced"/>
</dbReference>
<feature type="disulfide bond" evidence="10">
    <location>
        <begin position="1155"/>
        <end position="1170"/>
    </location>
</feature>
<evidence type="ECO:0000256" key="12">
    <source>
        <dbReference type="SAM" id="Phobius"/>
    </source>
</evidence>
<feature type="compositionally biased region" description="Low complexity" evidence="11">
    <location>
        <begin position="1681"/>
        <end position="1697"/>
    </location>
</feature>
<dbReference type="GO" id="GO:0005886">
    <property type="term" value="C:plasma membrane"/>
    <property type="evidence" value="ECO:0007669"/>
    <property type="project" value="TreeGrafter"/>
</dbReference>
<dbReference type="PROSITE" id="PS50240">
    <property type="entry name" value="TRYPSIN_DOM"/>
    <property type="match status" value="1"/>
</dbReference>
<evidence type="ECO:0000256" key="2">
    <source>
        <dbReference type="ARBA" id="ARBA00022692"/>
    </source>
</evidence>
<feature type="domain" description="Peptidase S1" evidence="13">
    <location>
        <begin position="1245"/>
        <end position="1520"/>
    </location>
</feature>
<feature type="compositionally biased region" description="Low complexity" evidence="11">
    <location>
        <begin position="829"/>
        <end position="844"/>
    </location>
</feature>
<reference evidence="15" key="1">
    <citation type="submission" date="2025-08" db="UniProtKB">
        <authorList>
            <consortium name="RefSeq"/>
        </authorList>
    </citation>
    <scope>IDENTIFICATION</scope>
</reference>
<evidence type="ECO:0000259" key="13">
    <source>
        <dbReference type="PROSITE" id="PS50240"/>
    </source>
</evidence>
<feature type="disulfide bond" evidence="10">
    <location>
        <begin position="1014"/>
        <end position="1026"/>
    </location>
</feature>
<dbReference type="PROSITE" id="PS50068">
    <property type="entry name" value="LDLRA_2"/>
    <property type="match status" value="5"/>
</dbReference>
<feature type="compositionally biased region" description="Polar residues" evidence="11">
    <location>
        <begin position="586"/>
        <end position="595"/>
    </location>
</feature>
<evidence type="ECO:0000313" key="15">
    <source>
        <dbReference type="RefSeq" id="XP_028967353.1"/>
    </source>
</evidence>
<dbReference type="InterPro" id="IPR036055">
    <property type="entry name" value="LDL_receptor-like_sf"/>
</dbReference>
<comment type="caution">
    <text evidence="10">Lacks conserved residue(s) required for the propagation of feature annotation.</text>
</comment>
<feature type="region of interest" description="Disordered" evidence="11">
    <location>
        <begin position="353"/>
        <end position="911"/>
    </location>
</feature>
<feature type="disulfide bond" evidence="10">
    <location>
        <begin position="1135"/>
        <end position="1147"/>
    </location>
</feature>
<evidence type="ECO:0000256" key="8">
    <source>
        <dbReference type="ARBA" id="ARBA00023170"/>
    </source>
</evidence>
<feature type="disulfide bond" evidence="10">
    <location>
        <begin position="1033"/>
        <end position="1048"/>
    </location>
</feature>
<feature type="compositionally biased region" description="Pro residues" evidence="11">
    <location>
        <begin position="406"/>
        <end position="423"/>
    </location>
</feature>
<keyword evidence="6 12" id="KW-0472">Membrane</keyword>
<dbReference type="PROSITE" id="PS01209">
    <property type="entry name" value="LDLRA_1"/>
    <property type="match status" value="2"/>
</dbReference>
<keyword evidence="14" id="KW-1185">Reference proteome</keyword>
<dbReference type="InterPro" id="IPR001254">
    <property type="entry name" value="Trypsin_dom"/>
</dbReference>
<organism evidence="14 15">
    <name type="scientific">Galendromus occidentalis</name>
    <name type="common">western predatory mite</name>
    <dbReference type="NCBI Taxonomy" id="34638"/>
    <lineage>
        <taxon>Eukaryota</taxon>
        <taxon>Metazoa</taxon>
        <taxon>Ecdysozoa</taxon>
        <taxon>Arthropoda</taxon>
        <taxon>Chelicerata</taxon>
        <taxon>Arachnida</taxon>
        <taxon>Acari</taxon>
        <taxon>Parasitiformes</taxon>
        <taxon>Mesostigmata</taxon>
        <taxon>Gamasina</taxon>
        <taxon>Phytoseioidea</taxon>
        <taxon>Phytoseiidae</taxon>
        <taxon>Typhlodrominae</taxon>
        <taxon>Galendromus</taxon>
    </lineage>
</organism>
<protein>
    <submittedName>
        <fullName evidence="15">Uncharacterized protein LOC108864284</fullName>
    </submittedName>
</protein>
<keyword evidence="4" id="KW-0735">Signal-anchor</keyword>
<dbReference type="GO" id="GO:0006508">
    <property type="term" value="P:proteolysis"/>
    <property type="evidence" value="ECO:0007669"/>
    <property type="project" value="InterPro"/>
</dbReference>